<reference evidence="3 4" key="1">
    <citation type="submission" date="2018-09" db="EMBL/GenBank/DDBJ databases">
        <title>Profundibacter amoris BAR1 gen. nov., sp. nov., a new member of the Roseobacter clade isolated at Lokis Castle Vent Field on the Arctic Mid-Oceanic Ridge.</title>
        <authorList>
            <person name="Le Moine Bauer S."/>
            <person name="Sjoeberg A.G."/>
            <person name="L'Haridon S."/>
            <person name="Stokke R."/>
            <person name="Roalkvam I."/>
            <person name="Steen I.H."/>
            <person name="Dahle H."/>
        </authorList>
    </citation>
    <scope>NUCLEOTIDE SEQUENCE [LARGE SCALE GENOMIC DNA]</scope>
    <source>
        <strain evidence="3 4">BAR1</strain>
    </source>
</reference>
<dbReference type="GO" id="GO:0008198">
    <property type="term" value="F:ferrous iron binding"/>
    <property type="evidence" value="ECO:0007669"/>
    <property type="project" value="InterPro"/>
</dbReference>
<organism evidence="3 4">
    <name type="scientific">Profundibacter amoris</name>
    <dbReference type="NCBI Taxonomy" id="2171755"/>
    <lineage>
        <taxon>Bacteria</taxon>
        <taxon>Pseudomonadati</taxon>
        <taxon>Pseudomonadota</taxon>
        <taxon>Alphaproteobacteria</taxon>
        <taxon>Rhodobacterales</taxon>
        <taxon>Paracoccaceae</taxon>
        <taxon>Profundibacter</taxon>
    </lineage>
</organism>
<protein>
    <submittedName>
        <fullName evidence="3">3,4-dihydroxyphenylacetate 2,3-dioxygenase</fullName>
        <ecNumber evidence="3">1.13.11.15</ecNumber>
    </submittedName>
</protein>
<keyword evidence="3" id="KW-0223">Dioxygenase</keyword>
<dbReference type="Gene3D" id="3.40.830.10">
    <property type="entry name" value="LigB-like"/>
    <property type="match status" value="1"/>
</dbReference>
<dbReference type="KEGG" id="pamo:BAR1_11965"/>
<evidence type="ECO:0000259" key="2">
    <source>
        <dbReference type="Pfam" id="PF02900"/>
    </source>
</evidence>
<keyword evidence="1 3" id="KW-0560">Oxidoreductase</keyword>
<keyword evidence="4" id="KW-1185">Reference proteome</keyword>
<dbReference type="GO" id="GO:0008687">
    <property type="term" value="F:3,4-dihydroxyphenylacetate 2,3-dioxygenase activity"/>
    <property type="evidence" value="ECO:0007669"/>
    <property type="project" value="UniProtKB-EC"/>
</dbReference>
<dbReference type="OrthoDB" id="1676816at2"/>
<dbReference type="RefSeq" id="WP_118943231.1">
    <property type="nucleotide sequence ID" value="NZ_CP032125.1"/>
</dbReference>
<dbReference type="PANTHER" id="PTHR30096:SF9">
    <property type="entry name" value="4-HYDROXYPHENYLACETATE CATABOLISM PROTEIN"/>
    <property type="match status" value="1"/>
</dbReference>
<dbReference type="EMBL" id="CP032125">
    <property type="protein sequence ID" value="AXX98576.1"/>
    <property type="molecule type" value="Genomic_DNA"/>
</dbReference>
<dbReference type="Pfam" id="PF02900">
    <property type="entry name" value="LigB"/>
    <property type="match status" value="1"/>
</dbReference>
<dbReference type="SUPFAM" id="SSF53213">
    <property type="entry name" value="LigB-like"/>
    <property type="match status" value="1"/>
</dbReference>
<feature type="domain" description="Extradiol ring-cleavage dioxygenase class III enzyme subunit B" evidence="2">
    <location>
        <begin position="7"/>
        <end position="278"/>
    </location>
</feature>
<name>A0A347UI98_9RHOB</name>
<dbReference type="CDD" id="cd07370">
    <property type="entry name" value="HPCD"/>
    <property type="match status" value="1"/>
</dbReference>
<evidence type="ECO:0000313" key="4">
    <source>
        <dbReference type="Proteomes" id="UP000261704"/>
    </source>
</evidence>
<proteinExistence type="predicted"/>
<dbReference type="PANTHER" id="PTHR30096">
    <property type="entry name" value="4,5-DOPA DIOXYGENASE EXTRADIOL-LIKE PROTEIN"/>
    <property type="match status" value="1"/>
</dbReference>
<evidence type="ECO:0000313" key="3">
    <source>
        <dbReference type="EMBL" id="AXX98576.1"/>
    </source>
</evidence>
<dbReference type="InterPro" id="IPR011984">
    <property type="entry name" value="HPCD"/>
</dbReference>
<dbReference type="InterPro" id="IPR004183">
    <property type="entry name" value="Xdiol_dOase_suB"/>
</dbReference>
<evidence type="ECO:0000256" key="1">
    <source>
        <dbReference type="ARBA" id="ARBA00023002"/>
    </source>
</evidence>
<sequence>MGQIVQAAKITHVPTIWMSHTMEKYRGIRQSAIDGYARLRAEAQEAGVETFIVFDTHWIVNQGFHLNAKPRHADTFTSHELPHMLAGLDYDYRGDPELAELIVKTLQGADVRALAQTDENLGLEYGTLLPMHFINQGSFARVLPVAVNQFASIAENLEWGRLLAQAIAASGRKVSVLASGSLSHAFWPNDKSAEGINSINGEFNRQMDLRVLELWEQGRWVEFLDMLPEYAEKCAGECGMNDTALLFGALGAADYAGQITTHTPYFPSSGTGQVNISFSPAGVA</sequence>
<accession>A0A347UI98</accession>
<gene>
    <name evidence="3" type="primary">hpaD</name>
    <name evidence="3" type="ORF">BAR1_11965</name>
</gene>
<dbReference type="AlphaFoldDB" id="A0A347UI98"/>
<dbReference type="NCBIfam" id="TIGR02298">
    <property type="entry name" value="HpaD_Fe"/>
    <property type="match status" value="1"/>
</dbReference>
<dbReference type="Proteomes" id="UP000261704">
    <property type="component" value="Chromosome"/>
</dbReference>
<dbReference type="EC" id="1.13.11.15" evidence="3"/>